<comment type="caution">
    <text evidence="14">The sequence shown here is derived from an EMBL/GenBank/DDBJ whole genome shotgun (WGS) entry which is preliminary data.</text>
</comment>
<organism evidence="14 15">
    <name type="scientific">Brevibacterium daeguense</name>
    <dbReference type="NCBI Taxonomy" id="909936"/>
    <lineage>
        <taxon>Bacteria</taxon>
        <taxon>Bacillati</taxon>
        <taxon>Actinomycetota</taxon>
        <taxon>Actinomycetes</taxon>
        <taxon>Micrococcales</taxon>
        <taxon>Brevibacteriaceae</taxon>
        <taxon>Brevibacterium</taxon>
    </lineage>
</organism>
<dbReference type="InterPro" id="IPR004099">
    <property type="entry name" value="Pyr_nucl-diS_OxRdtase_dimer"/>
</dbReference>
<evidence type="ECO:0000256" key="9">
    <source>
        <dbReference type="ARBA" id="ARBA00023284"/>
    </source>
</evidence>
<evidence type="ECO:0000256" key="7">
    <source>
        <dbReference type="ARBA" id="ARBA00023027"/>
    </source>
</evidence>
<dbReference type="SUPFAM" id="SSF51905">
    <property type="entry name" value="FAD/NAD(P)-binding domain"/>
    <property type="match status" value="1"/>
</dbReference>
<protein>
    <recommendedName>
        <fullName evidence="3 11">Dihydrolipoyl dehydrogenase</fullName>
        <ecNumber evidence="2 11">1.8.1.4</ecNumber>
    </recommendedName>
</protein>
<dbReference type="InterPro" id="IPR016156">
    <property type="entry name" value="FAD/NAD-linked_Rdtase_dimer_sf"/>
</dbReference>
<proteinExistence type="inferred from homology"/>
<dbReference type="EC" id="1.8.1.4" evidence="2 11"/>
<keyword evidence="4 11" id="KW-0285">Flavoprotein</keyword>
<evidence type="ECO:0000256" key="1">
    <source>
        <dbReference type="ARBA" id="ARBA00007532"/>
    </source>
</evidence>
<comment type="similarity">
    <text evidence="1 11">Belongs to the class-I pyridine nucleotide-disulfide oxidoreductase family.</text>
</comment>
<keyword evidence="5 11" id="KW-0274">FAD</keyword>
<evidence type="ECO:0000259" key="12">
    <source>
        <dbReference type="Pfam" id="PF02852"/>
    </source>
</evidence>
<evidence type="ECO:0000256" key="11">
    <source>
        <dbReference type="RuleBase" id="RU003692"/>
    </source>
</evidence>
<evidence type="ECO:0000256" key="4">
    <source>
        <dbReference type="ARBA" id="ARBA00022630"/>
    </source>
</evidence>
<keyword evidence="9 11" id="KW-0676">Redox-active center</keyword>
<dbReference type="EMBL" id="BAABAZ010000003">
    <property type="protein sequence ID" value="GAA4282773.1"/>
    <property type="molecule type" value="Genomic_DNA"/>
</dbReference>
<accession>A0ABP8EFU6</accession>
<name>A0ABP8EFU6_9MICO</name>
<dbReference type="PANTHER" id="PTHR22912:SF160">
    <property type="entry name" value="DIHYDROLIPOYL DEHYDROGENASE"/>
    <property type="match status" value="1"/>
</dbReference>
<evidence type="ECO:0000256" key="3">
    <source>
        <dbReference type="ARBA" id="ARBA00016961"/>
    </source>
</evidence>
<dbReference type="InterPro" id="IPR050151">
    <property type="entry name" value="Class-I_Pyr_Nuc-Dis_Oxidored"/>
</dbReference>
<dbReference type="Gene3D" id="3.50.50.60">
    <property type="entry name" value="FAD/NAD(P)-binding domain"/>
    <property type="match status" value="2"/>
</dbReference>
<keyword evidence="15" id="KW-1185">Reference proteome</keyword>
<feature type="domain" description="FAD/NAD(P)-binding" evidence="13">
    <location>
        <begin position="11"/>
        <end position="331"/>
    </location>
</feature>
<dbReference type="InterPro" id="IPR012999">
    <property type="entry name" value="Pyr_OxRdtase_I_AS"/>
</dbReference>
<gene>
    <name evidence="14" type="primary">lpdA_1</name>
    <name evidence="14" type="ORF">GCM10022261_03040</name>
</gene>
<evidence type="ECO:0000313" key="14">
    <source>
        <dbReference type="EMBL" id="GAA4282773.1"/>
    </source>
</evidence>
<evidence type="ECO:0000256" key="8">
    <source>
        <dbReference type="ARBA" id="ARBA00023157"/>
    </source>
</evidence>
<keyword evidence="7 11" id="KW-0520">NAD</keyword>
<dbReference type="Gene3D" id="3.30.390.30">
    <property type="match status" value="1"/>
</dbReference>
<dbReference type="InterPro" id="IPR006258">
    <property type="entry name" value="Lipoamide_DH"/>
</dbReference>
<dbReference type="RefSeq" id="WP_236865336.1">
    <property type="nucleotide sequence ID" value="NZ_BAABAZ010000003.1"/>
</dbReference>
<comment type="cofactor">
    <cofactor evidence="11">
        <name>FAD</name>
        <dbReference type="ChEBI" id="CHEBI:57692"/>
    </cofactor>
    <text evidence="11">Binds 1 FAD per subunit.</text>
</comment>
<dbReference type="PRINTS" id="PR00411">
    <property type="entry name" value="PNDRDTASEI"/>
</dbReference>
<dbReference type="PRINTS" id="PR00368">
    <property type="entry name" value="FADPNR"/>
</dbReference>
<dbReference type="Pfam" id="PF07992">
    <property type="entry name" value="Pyr_redox_2"/>
    <property type="match status" value="1"/>
</dbReference>
<dbReference type="InterPro" id="IPR036188">
    <property type="entry name" value="FAD/NAD-bd_sf"/>
</dbReference>
<dbReference type="NCBIfam" id="TIGR01350">
    <property type="entry name" value="lipoamide_DH"/>
    <property type="match status" value="1"/>
</dbReference>
<evidence type="ECO:0000256" key="10">
    <source>
        <dbReference type="ARBA" id="ARBA00049187"/>
    </source>
</evidence>
<evidence type="ECO:0000256" key="6">
    <source>
        <dbReference type="ARBA" id="ARBA00023002"/>
    </source>
</evidence>
<dbReference type="InterPro" id="IPR023753">
    <property type="entry name" value="FAD/NAD-binding_dom"/>
</dbReference>
<evidence type="ECO:0000259" key="13">
    <source>
        <dbReference type="Pfam" id="PF07992"/>
    </source>
</evidence>
<comment type="miscellaneous">
    <text evidence="11">The active site is a redox-active disulfide bond.</text>
</comment>
<dbReference type="PROSITE" id="PS00076">
    <property type="entry name" value="PYRIDINE_REDOX_1"/>
    <property type="match status" value="1"/>
</dbReference>
<sequence>MVVGEMPEGLDFLVIGAGPGGYTAALEAAALGRSVTIVDRAGAEGVGGTCLLEGCIPSKALIETAELRSRALEFAGSALGFQAACVDMPKFQAWKNDIVTRLSKGVHGKLRSGGVNVIGGTFSFTGANRGVIEIGGDSPPQHVEFEDAVIAVGSTAVQVPSLPFDGAKVFDAAGILDLEELPQHLVVVGGGYIGMEIGTAAQKLGSLVVVVEAMDTILPGMPPSAVKHVVRRARKLGIEILTGHAAQGVGDEGIEVVGPDGASRTLPADAVLVAVGRRPATKHLGLAAAGIRVDEQGLIPVDAGFRASSHIAAVGDAVAGPALAHKAIAEAKVAARALCGQPAALVSTAIPLVVFSDPEIAVVGLDAAAAEASGMETAVLRLPFGASGRAATMESTEGAVELVVDRATNAVVGAVLVGPHVSELVGEMTLAIEMAATPDDLSFTIHPHPTLSEMVQDAAAQYVALPG</sequence>
<dbReference type="Proteomes" id="UP001501586">
    <property type="component" value="Unassembled WGS sequence"/>
</dbReference>
<dbReference type="SUPFAM" id="SSF55424">
    <property type="entry name" value="FAD/NAD-linked reductases, dimerisation (C-terminal) domain"/>
    <property type="match status" value="1"/>
</dbReference>
<dbReference type="PANTHER" id="PTHR22912">
    <property type="entry name" value="DISULFIDE OXIDOREDUCTASE"/>
    <property type="match status" value="1"/>
</dbReference>
<dbReference type="PIRSF" id="PIRSF000350">
    <property type="entry name" value="Mercury_reductase_MerA"/>
    <property type="match status" value="1"/>
</dbReference>
<evidence type="ECO:0000256" key="5">
    <source>
        <dbReference type="ARBA" id="ARBA00022827"/>
    </source>
</evidence>
<evidence type="ECO:0000256" key="2">
    <source>
        <dbReference type="ARBA" id="ARBA00012608"/>
    </source>
</evidence>
<keyword evidence="8" id="KW-1015">Disulfide bond</keyword>
<comment type="catalytic activity">
    <reaction evidence="10 11">
        <text>N(6)-[(R)-dihydrolipoyl]-L-lysyl-[protein] + NAD(+) = N(6)-[(R)-lipoyl]-L-lysyl-[protein] + NADH + H(+)</text>
        <dbReference type="Rhea" id="RHEA:15045"/>
        <dbReference type="Rhea" id="RHEA-COMP:10474"/>
        <dbReference type="Rhea" id="RHEA-COMP:10475"/>
        <dbReference type="ChEBI" id="CHEBI:15378"/>
        <dbReference type="ChEBI" id="CHEBI:57540"/>
        <dbReference type="ChEBI" id="CHEBI:57945"/>
        <dbReference type="ChEBI" id="CHEBI:83099"/>
        <dbReference type="ChEBI" id="CHEBI:83100"/>
        <dbReference type="EC" id="1.8.1.4"/>
    </reaction>
</comment>
<dbReference type="Pfam" id="PF02852">
    <property type="entry name" value="Pyr_redox_dim"/>
    <property type="match status" value="1"/>
</dbReference>
<evidence type="ECO:0000313" key="15">
    <source>
        <dbReference type="Proteomes" id="UP001501586"/>
    </source>
</evidence>
<feature type="domain" description="Pyridine nucleotide-disulphide oxidoreductase dimerisation" evidence="12">
    <location>
        <begin position="350"/>
        <end position="458"/>
    </location>
</feature>
<dbReference type="InterPro" id="IPR001100">
    <property type="entry name" value="Pyr_nuc-diS_OxRdtase"/>
</dbReference>
<reference evidence="15" key="1">
    <citation type="journal article" date="2019" name="Int. J. Syst. Evol. Microbiol.">
        <title>The Global Catalogue of Microorganisms (GCM) 10K type strain sequencing project: providing services to taxonomists for standard genome sequencing and annotation.</title>
        <authorList>
            <consortium name="The Broad Institute Genomics Platform"/>
            <consortium name="The Broad Institute Genome Sequencing Center for Infectious Disease"/>
            <person name="Wu L."/>
            <person name="Ma J."/>
        </authorList>
    </citation>
    <scope>NUCLEOTIDE SEQUENCE [LARGE SCALE GENOMIC DNA]</scope>
    <source>
        <strain evidence="15">JCM 17458</strain>
    </source>
</reference>
<keyword evidence="6 11" id="KW-0560">Oxidoreductase</keyword>